<name>A0AA39MN08_9AGAR</name>
<reference evidence="2" key="1">
    <citation type="submission" date="2023-06" db="EMBL/GenBank/DDBJ databases">
        <authorList>
            <consortium name="Lawrence Berkeley National Laboratory"/>
            <person name="Ahrendt S."/>
            <person name="Sahu N."/>
            <person name="Indic B."/>
            <person name="Wong-Bajracharya J."/>
            <person name="Merenyi Z."/>
            <person name="Ke H.-M."/>
            <person name="Monk M."/>
            <person name="Kocsube S."/>
            <person name="Drula E."/>
            <person name="Lipzen A."/>
            <person name="Balint B."/>
            <person name="Henrissat B."/>
            <person name="Andreopoulos B."/>
            <person name="Martin F.M."/>
            <person name="Harder C.B."/>
            <person name="Rigling D."/>
            <person name="Ford K.L."/>
            <person name="Foster G.D."/>
            <person name="Pangilinan J."/>
            <person name="Papanicolaou A."/>
            <person name="Barry K."/>
            <person name="LaButti K."/>
            <person name="Viragh M."/>
            <person name="Koriabine M."/>
            <person name="Yan M."/>
            <person name="Riley R."/>
            <person name="Champramary S."/>
            <person name="Plett K.L."/>
            <person name="Tsai I.J."/>
            <person name="Slot J."/>
            <person name="Sipos G."/>
            <person name="Plett J."/>
            <person name="Nagy L.G."/>
            <person name="Grigoriev I.V."/>
        </authorList>
    </citation>
    <scope>NUCLEOTIDE SEQUENCE</scope>
    <source>
        <strain evidence="2">FPL87.14</strain>
    </source>
</reference>
<sequence length="146" mass="16088">MPTQTDITSDLTDNDKAVAFQFLDVLKQELDAVRTELAETKPQLAEAVKEPVSRRQDAYPSPREKSTELPAGFSGYEEPICNYVTLLVVESTFANMCRSSPRSQSQFGHCFFWQALLGLLIDEVLAHNATGLVRAPKGTVPAGMLL</sequence>
<organism evidence="2 3">
    <name type="scientific">Armillaria borealis</name>
    <dbReference type="NCBI Taxonomy" id="47425"/>
    <lineage>
        <taxon>Eukaryota</taxon>
        <taxon>Fungi</taxon>
        <taxon>Dikarya</taxon>
        <taxon>Basidiomycota</taxon>
        <taxon>Agaricomycotina</taxon>
        <taxon>Agaricomycetes</taxon>
        <taxon>Agaricomycetidae</taxon>
        <taxon>Agaricales</taxon>
        <taxon>Marasmiineae</taxon>
        <taxon>Physalacriaceae</taxon>
        <taxon>Armillaria</taxon>
    </lineage>
</organism>
<proteinExistence type="predicted"/>
<dbReference type="Proteomes" id="UP001175226">
    <property type="component" value="Unassembled WGS sequence"/>
</dbReference>
<comment type="caution">
    <text evidence="2">The sequence shown here is derived from an EMBL/GenBank/DDBJ whole genome shotgun (WGS) entry which is preliminary data.</text>
</comment>
<dbReference type="EMBL" id="JAUEPT010000036">
    <property type="protein sequence ID" value="KAK0439908.1"/>
    <property type="molecule type" value="Genomic_DNA"/>
</dbReference>
<feature type="region of interest" description="Disordered" evidence="1">
    <location>
        <begin position="44"/>
        <end position="71"/>
    </location>
</feature>
<feature type="compositionally biased region" description="Basic and acidic residues" evidence="1">
    <location>
        <begin position="47"/>
        <end position="67"/>
    </location>
</feature>
<keyword evidence="3" id="KW-1185">Reference proteome</keyword>
<gene>
    <name evidence="2" type="ORF">EV421DRAFT_1737684</name>
</gene>
<protein>
    <submittedName>
        <fullName evidence="2">Uncharacterized protein</fullName>
    </submittedName>
</protein>
<evidence type="ECO:0000313" key="3">
    <source>
        <dbReference type="Proteomes" id="UP001175226"/>
    </source>
</evidence>
<evidence type="ECO:0000313" key="2">
    <source>
        <dbReference type="EMBL" id="KAK0439908.1"/>
    </source>
</evidence>
<dbReference type="AlphaFoldDB" id="A0AA39MN08"/>
<accession>A0AA39MN08</accession>
<evidence type="ECO:0000256" key="1">
    <source>
        <dbReference type="SAM" id="MobiDB-lite"/>
    </source>
</evidence>